<reference evidence="2 3" key="1">
    <citation type="submission" date="2019-09" db="EMBL/GenBank/DDBJ databases">
        <title>Actinomadura physcomitrii sp. nov., a novel actinomycete isolated from moss [Physcomitrium sphaericum (Ludw) Fuernr].</title>
        <authorList>
            <person name="Zhuang X."/>
            <person name="Liu C."/>
        </authorList>
    </citation>
    <scope>NUCLEOTIDE SEQUENCE [LARGE SCALE GENOMIC DNA]</scope>
    <source>
        <strain evidence="2 3">HMC1</strain>
    </source>
</reference>
<dbReference type="Proteomes" id="UP000468735">
    <property type="component" value="Unassembled WGS sequence"/>
</dbReference>
<dbReference type="OrthoDB" id="5124837at2"/>
<dbReference type="InterPro" id="IPR007921">
    <property type="entry name" value="CHAP_dom"/>
</dbReference>
<proteinExistence type="predicted"/>
<keyword evidence="3" id="KW-1185">Reference proteome</keyword>
<dbReference type="Pfam" id="PF05257">
    <property type="entry name" value="CHAP"/>
    <property type="match status" value="1"/>
</dbReference>
<protein>
    <submittedName>
        <fullName evidence="2">CHAP domain-containing protein</fullName>
    </submittedName>
</protein>
<dbReference type="EMBL" id="WBMT01000018">
    <property type="protein sequence ID" value="KAB2343637.1"/>
    <property type="molecule type" value="Genomic_DNA"/>
</dbReference>
<organism evidence="2 3">
    <name type="scientific">Actinomadura rudentiformis</name>
    <dbReference type="NCBI Taxonomy" id="359158"/>
    <lineage>
        <taxon>Bacteria</taxon>
        <taxon>Bacillati</taxon>
        <taxon>Actinomycetota</taxon>
        <taxon>Actinomycetes</taxon>
        <taxon>Streptosporangiales</taxon>
        <taxon>Thermomonosporaceae</taxon>
        <taxon>Actinomadura</taxon>
    </lineage>
</organism>
<dbReference type="AlphaFoldDB" id="A0A6H9YDI1"/>
<evidence type="ECO:0000313" key="3">
    <source>
        <dbReference type="Proteomes" id="UP000468735"/>
    </source>
</evidence>
<evidence type="ECO:0000259" key="1">
    <source>
        <dbReference type="Pfam" id="PF05257"/>
    </source>
</evidence>
<feature type="domain" description="Peptidase C51" evidence="1">
    <location>
        <begin position="44"/>
        <end position="129"/>
    </location>
</feature>
<sequence>MDPVGKKLLDIAKDQLGYTEKGDGYTKFGDWYAKNVDGDHNPYFKTAPWCDMFLAWAADKAGVTESAGQFAATVDHAKWFKKQDAWGEKPEPGAIVFFDWSGSGDIDQIDHVGIVERVEGDAVHTIEANADGYKLMRKERSVDHIVGYGFPGKVKTATTKYTPKHAAPAPSVETLAPDTSATANLHKKEPAPESPLPSQEVILGGFLAVILCGTVALAAGKAAAAMAPTSPPVRVRKRGKHHRPAHPVQLPAEVTPADLEAAETATTIMPALSLAAAHEAEDREFWGRIAHLKEDEELAFWDSMHAESTLSSRAEYASTPGFR</sequence>
<name>A0A6H9YDI1_9ACTN</name>
<accession>A0A6H9YDI1</accession>
<evidence type="ECO:0000313" key="2">
    <source>
        <dbReference type="EMBL" id="KAB2343637.1"/>
    </source>
</evidence>
<dbReference type="RefSeq" id="WP_151565861.1">
    <property type="nucleotide sequence ID" value="NZ_WBMT01000018.1"/>
</dbReference>
<gene>
    <name evidence="2" type="ORF">F8566_33425</name>
</gene>
<dbReference type="InterPro" id="IPR038765">
    <property type="entry name" value="Papain-like_cys_pep_sf"/>
</dbReference>
<comment type="caution">
    <text evidence="2">The sequence shown here is derived from an EMBL/GenBank/DDBJ whole genome shotgun (WGS) entry which is preliminary data.</text>
</comment>
<dbReference type="SUPFAM" id="SSF54001">
    <property type="entry name" value="Cysteine proteinases"/>
    <property type="match status" value="1"/>
</dbReference>
<dbReference type="Gene3D" id="3.90.1720.10">
    <property type="entry name" value="endopeptidase domain like (from Nostoc punctiforme)"/>
    <property type="match status" value="1"/>
</dbReference>